<name>A0A1D3CXE8_9EIME</name>
<dbReference type="OrthoDB" id="346155at2759"/>
<sequence>MEQVSQKGIPTENAFRGQVLADLLVHGALQFKEALFNGNPIAVATIGVVSFLVLAVAARCTYSLRAPLDQKNVNNKRRRKAASTNNGSSSTTDSKPRAHEAGASPVNPTKKNQKKRGGFETPAPSNASVLKGGDSQTEEMRVHNQESTDDGGGEWLVVARKKKQKPKKP</sequence>
<dbReference type="GeneID" id="34619760"/>
<dbReference type="Proteomes" id="UP000095192">
    <property type="component" value="Unassembled WGS sequence"/>
</dbReference>
<dbReference type="EMBL" id="JROU02001599">
    <property type="protein sequence ID" value="OEH75882.1"/>
    <property type="molecule type" value="Genomic_DNA"/>
</dbReference>
<comment type="caution">
    <text evidence="1">The sequence shown here is derived from an EMBL/GenBank/DDBJ whole genome shotgun (WGS) entry which is preliminary data.</text>
</comment>
<gene>
    <name evidence="1" type="ORF">cyc_02996</name>
</gene>
<accession>A0A1D3CXE8</accession>
<evidence type="ECO:0000313" key="2">
    <source>
        <dbReference type="Proteomes" id="UP000095192"/>
    </source>
</evidence>
<dbReference type="AlphaFoldDB" id="A0A1D3CXE8"/>
<protein>
    <submittedName>
        <fullName evidence="1">Uncharacterized protein</fullName>
    </submittedName>
</protein>
<reference evidence="1 2" key="1">
    <citation type="journal article" date="2016" name="BMC Genomics">
        <title>Comparative genomics reveals Cyclospora cayetanensis possesses coccidia-like metabolism and invasion components but unique surface antigens.</title>
        <authorList>
            <person name="Liu S."/>
            <person name="Wang L."/>
            <person name="Zheng H."/>
            <person name="Xu Z."/>
            <person name="Roellig D.M."/>
            <person name="Li N."/>
            <person name="Frace M.A."/>
            <person name="Tang K."/>
            <person name="Arrowood M.J."/>
            <person name="Moss D.M."/>
            <person name="Zhang L."/>
            <person name="Feng Y."/>
            <person name="Xiao L."/>
        </authorList>
    </citation>
    <scope>NUCLEOTIDE SEQUENCE [LARGE SCALE GENOMIC DNA]</scope>
    <source>
        <strain evidence="1 2">CHN_HEN01</strain>
    </source>
</reference>
<proteinExistence type="predicted"/>
<dbReference type="VEuPathDB" id="ToxoDB:cyc_02996"/>
<dbReference type="VEuPathDB" id="ToxoDB:LOC34619760"/>
<keyword evidence="2" id="KW-1185">Reference proteome</keyword>
<evidence type="ECO:0000313" key="1">
    <source>
        <dbReference type="EMBL" id="OEH75882.1"/>
    </source>
</evidence>
<organism evidence="1 2">
    <name type="scientific">Cyclospora cayetanensis</name>
    <dbReference type="NCBI Taxonomy" id="88456"/>
    <lineage>
        <taxon>Eukaryota</taxon>
        <taxon>Sar</taxon>
        <taxon>Alveolata</taxon>
        <taxon>Apicomplexa</taxon>
        <taxon>Conoidasida</taxon>
        <taxon>Coccidia</taxon>
        <taxon>Eucoccidiorida</taxon>
        <taxon>Eimeriorina</taxon>
        <taxon>Eimeriidae</taxon>
        <taxon>Cyclospora</taxon>
    </lineage>
</organism>